<accession>A0ACC2LZG5</accession>
<reference evidence="1 2" key="1">
    <citation type="journal article" date="2022" name="Hortic Res">
        <title>A haplotype resolved chromosomal level avocado genome allows analysis of novel avocado genes.</title>
        <authorList>
            <person name="Nath O."/>
            <person name="Fletcher S.J."/>
            <person name="Hayward A."/>
            <person name="Shaw L.M."/>
            <person name="Masouleh A.K."/>
            <person name="Furtado A."/>
            <person name="Henry R.J."/>
            <person name="Mitter N."/>
        </authorList>
    </citation>
    <scope>NUCLEOTIDE SEQUENCE [LARGE SCALE GENOMIC DNA]</scope>
    <source>
        <strain evidence="2">cv. Hass</strain>
    </source>
</reference>
<dbReference type="Proteomes" id="UP001234297">
    <property type="component" value="Chromosome 3"/>
</dbReference>
<name>A0ACC2LZG5_PERAE</name>
<evidence type="ECO:0000313" key="2">
    <source>
        <dbReference type="Proteomes" id="UP001234297"/>
    </source>
</evidence>
<sequence>MSTLPECAPSPDSMKEKASFALHPRSVIELEMKEIKLGHQTMGHAETNIADSSSAKKEGSHHCRLARAPC</sequence>
<evidence type="ECO:0000313" key="1">
    <source>
        <dbReference type="EMBL" id="KAJ8638444.1"/>
    </source>
</evidence>
<proteinExistence type="predicted"/>
<comment type="caution">
    <text evidence="1">The sequence shown here is derived from an EMBL/GenBank/DDBJ whole genome shotgun (WGS) entry which is preliminary data.</text>
</comment>
<gene>
    <name evidence="1" type="ORF">MRB53_012711</name>
</gene>
<keyword evidence="2" id="KW-1185">Reference proteome</keyword>
<dbReference type="EMBL" id="CM056811">
    <property type="protein sequence ID" value="KAJ8638444.1"/>
    <property type="molecule type" value="Genomic_DNA"/>
</dbReference>
<organism evidence="1 2">
    <name type="scientific">Persea americana</name>
    <name type="common">Avocado</name>
    <dbReference type="NCBI Taxonomy" id="3435"/>
    <lineage>
        <taxon>Eukaryota</taxon>
        <taxon>Viridiplantae</taxon>
        <taxon>Streptophyta</taxon>
        <taxon>Embryophyta</taxon>
        <taxon>Tracheophyta</taxon>
        <taxon>Spermatophyta</taxon>
        <taxon>Magnoliopsida</taxon>
        <taxon>Magnoliidae</taxon>
        <taxon>Laurales</taxon>
        <taxon>Lauraceae</taxon>
        <taxon>Persea</taxon>
    </lineage>
</organism>
<protein>
    <submittedName>
        <fullName evidence="1">Uncharacterized protein</fullName>
    </submittedName>
</protein>